<accession>A0AAW1U200</accession>
<keyword evidence="2" id="KW-1185">Reference proteome</keyword>
<dbReference type="Proteomes" id="UP001431783">
    <property type="component" value="Unassembled WGS sequence"/>
</dbReference>
<feature type="non-terminal residue" evidence="1">
    <location>
        <position position="59"/>
    </location>
</feature>
<dbReference type="AlphaFoldDB" id="A0AAW1U200"/>
<evidence type="ECO:0000313" key="1">
    <source>
        <dbReference type="EMBL" id="KAK9876563.1"/>
    </source>
</evidence>
<gene>
    <name evidence="1" type="ORF">WA026_013939</name>
</gene>
<organism evidence="1 2">
    <name type="scientific">Henosepilachna vigintioctopunctata</name>
    <dbReference type="NCBI Taxonomy" id="420089"/>
    <lineage>
        <taxon>Eukaryota</taxon>
        <taxon>Metazoa</taxon>
        <taxon>Ecdysozoa</taxon>
        <taxon>Arthropoda</taxon>
        <taxon>Hexapoda</taxon>
        <taxon>Insecta</taxon>
        <taxon>Pterygota</taxon>
        <taxon>Neoptera</taxon>
        <taxon>Endopterygota</taxon>
        <taxon>Coleoptera</taxon>
        <taxon>Polyphaga</taxon>
        <taxon>Cucujiformia</taxon>
        <taxon>Coccinelloidea</taxon>
        <taxon>Coccinellidae</taxon>
        <taxon>Epilachninae</taxon>
        <taxon>Epilachnini</taxon>
        <taxon>Henosepilachna</taxon>
    </lineage>
</organism>
<proteinExistence type="predicted"/>
<sequence>MKRNKRKRRPCSCAIFSCGNRKSKRLRRGRLKEIKEVLNGTQKEIPRTCRERGSGGGGQ</sequence>
<name>A0AAW1U200_9CUCU</name>
<reference evidence="1 2" key="1">
    <citation type="submission" date="2023-03" db="EMBL/GenBank/DDBJ databases">
        <title>Genome insight into feeding habits of ladybird beetles.</title>
        <authorList>
            <person name="Li H.-S."/>
            <person name="Huang Y.-H."/>
            <person name="Pang H."/>
        </authorList>
    </citation>
    <scope>NUCLEOTIDE SEQUENCE [LARGE SCALE GENOMIC DNA]</scope>
    <source>
        <strain evidence="1">SYSU_2023b</strain>
        <tissue evidence="1">Whole body</tissue>
    </source>
</reference>
<dbReference type="EMBL" id="JARQZJ010000037">
    <property type="protein sequence ID" value="KAK9876563.1"/>
    <property type="molecule type" value="Genomic_DNA"/>
</dbReference>
<comment type="caution">
    <text evidence="1">The sequence shown here is derived from an EMBL/GenBank/DDBJ whole genome shotgun (WGS) entry which is preliminary data.</text>
</comment>
<evidence type="ECO:0000313" key="2">
    <source>
        <dbReference type="Proteomes" id="UP001431783"/>
    </source>
</evidence>
<protein>
    <submittedName>
        <fullName evidence="1">Uncharacterized protein</fullName>
    </submittedName>
</protein>